<keyword evidence="3" id="KW-1185">Reference proteome</keyword>
<comment type="caution">
    <text evidence="2">The sequence shown here is derived from an EMBL/GenBank/DDBJ whole genome shotgun (WGS) entry which is preliminary data.</text>
</comment>
<dbReference type="SUPFAM" id="SSF52047">
    <property type="entry name" value="RNI-like"/>
    <property type="match status" value="1"/>
</dbReference>
<dbReference type="Gene3D" id="3.80.10.10">
    <property type="entry name" value="Ribonuclease Inhibitor"/>
    <property type="match status" value="1"/>
</dbReference>
<evidence type="ECO:0000313" key="3">
    <source>
        <dbReference type="Proteomes" id="UP000266861"/>
    </source>
</evidence>
<dbReference type="InterPro" id="IPR032675">
    <property type="entry name" value="LRR_dom_sf"/>
</dbReference>
<dbReference type="PROSITE" id="PS50181">
    <property type="entry name" value="FBOX"/>
    <property type="match status" value="1"/>
</dbReference>
<dbReference type="Proteomes" id="UP000266861">
    <property type="component" value="Unassembled WGS sequence"/>
</dbReference>
<evidence type="ECO:0000313" key="2">
    <source>
        <dbReference type="EMBL" id="RHZ83196.1"/>
    </source>
</evidence>
<dbReference type="AlphaFoldDB" id="A0A397JB38"/>
<name>A0A397JB38_9GLOM</name>
<proteinExistence type="predicted"/>
<feature type="domain" description="F-box" evidence="1">
    <location>
        <begin position="1"/>
        <end position="44"/>
    </location>
</feature>
<evidence type="ECO:0000259" key="1">
    <source>
        <dbReference type="PROSITE" id="PS50181"/>
    </source>
</evidence>
<dbReference type="InterPro" id="IPR001810">
    <property type="entry name" value="F-box_dom"/>
</dbReference>
<dbReference type="SUPFAM" id="SSF81383">
    <property type="entry name" value="F-box domain"/>
    <property type="match status" value="1"/>
</dbReference>
<dbReference type="EMBL" id="PQFF01000092">
    <property type="protein sequence ID" value="RHZ83196.1"/>
    <property type="molecule type" value="Genomic_DNA"/>
</dbReference>
<reference evidence="2 3" key="1">
    <citation type="submission" date="2018-08" db="EMBL/GenBank/DDBJ databases">
        <title>Genome and evolution of the arbuscular mycorrhizal fungus Diversispora epigaea (formerly Glomus versiforme) and its bacterial endosymbionts.</title>
        <authorList>
            <person name="Sun X."/>
            <person name="Fei Z."/>
            <person name="Harrison M."/>
        </authorList>
    </citation>
    <scope>NUCLEOTIDE SEQUENCE [LARGE SCALE GENOMIC DNA]</scope>
    <source>
        <strain evidence="2 3">IT104</strain>
    </source>
</reference>
<gene>
    <name evidence="2" type="ORF">Glove_99g60</name>
</gene>
<dbReference type="Pfam" id="PF12937">
    <property type="entry name" value="F-box-like"/>
    <property type="match status" value="1"/>
</dbReference>
<dbReference type="OrthoDB" id="2357941at2759"/>
<accession>A0A397JB38</accession>
<organism evidence="2 3">
    <name type="scientific">Diversispora epigaea</name>
    <dbReference type="NCBI Taxonomy" id="1348612"/>
    <lineage>
        <taxon>Eukaryota</taxon>
        <taxon>Fungi</taxon>
        <taxon>Fungi incertae sedis</taxon>
        <taxon>Mucoromycota</taxon>
        <taxon>Glomeromycotina</taxon>
        <taxon>Glomeromycetes</taxon>
        <taxon>Diversisporales</taxon>
        <taxon>Diversisporaceae</taxon>
        <taxon>Diversispora</taxon>
    </lineage>
</organism>
<protein>
    <recommendedName>
        <fullName evidence="1">F-box domain-containing protein</fullName>
    </recommendedName>
</protein>
<sequence length="487" mass="56219">MLPSLPTETFREIFKYLDIFSLNNCALVNKLWCINSVGLIWQDPFEFLSEEREMISRGPKLINTYISCLSPTSLKNLNIIPSPFKPFNKAFFDYASFLRNLDYLILVSSVKQWLKISLKNYKNLNRKEIEKIEVKVIIELCTSFFQHCRLRKLGFLPHGLTYIFADNYLRDTPFIQLCDLPNANICLSHLEELRCFGLTPNEILCRIAEISNKLKVLDIRDGFERNEGLKKLFEAQNNLQEFTITTTESLSLISKSLHKKVQNLRTIHIYCHDHIPLSTFEGVTNIQELTLCDDLRFGPVMEVDPITTKQFSSSFTRLKILDLTLKDRNLLQISSVIRKTNGNLQQISLHFGIPIDPHNFITLINTIAETCPNLKQLILRIPNDAINRIPFLLASCSTLKCVTFVGETEEISKILVEIGKNIPKDLKRLCLNNEKWTYSENSLRKFLDNCEKRLKSKPLIFVRGRNMGKSEVLDSYITKGIVRVVSM</sequence>
<dbReference type="CDD" id="cd09917">
    <property type="entry name" value="F-box_SF"/>
    <property type="match status" value="1"/>
</dbReference>
<dbReference type="InterPro" id="IPR036047">
    <property type="entry name" value="F-box-like_dom_sf"/>
</dbReference>